<accession>A0ABY2YY86</accession>
<dbReference type="Proteomes" id="UP000777560">
    <property type="component" value="Unassembled WGS sequence"/>
</dbReference>
<dbReference type="Pfam" id="PF11797">
    <property type="entry name" value="WxLIP_HBD"/>
    <property type="match status" value="1"/>
</dbReference>
<dbReference type="RefSeq" id="WP_140925708.1">
    <property type="nucleotide sequence ID" value="NZ_QUAU01000001.1"/>
</dbReference>
<evidence type="ECO:0000259" key="2">
    <source>
        <dbReference type="Pfam" id="PF06030"/>
    </source>
</evidence>
<dbReference type="EMBL" id="QUAV01000001">
    <property type="protein sequence ID" value="TPR26241.1"/>
    <property type="molecule type" value="Genomic_DNA"/>
</dbReference>
<dbReference type="InterPro" id="IPR021759">
    <property type="entry name" value="WxLIP_HBD"/>
</dbReference>
<dbReference type="InterPro" id="IPR010317">
    <property type="entry name" value="WxLIP_PGBD"/>
</dbReference>
<organism evidence="4 5">
    <name type="scientific">Apilactobacillus micheneri</name>
    <dbReference type="NCBI Taxonomy" id="1899430"/>
    <lineage>
        <taxon>Bacteria</taxon>
        <taxon>Bacillati</taxon>
        <taxon>Bacillota</taxon>
        <taxon>Bacilli</taxon>
        <taxon>Lactobacillales</taxon>
        <taxon>Lactobacillaceae</taxon>
        <taxon>Apilactobacillus</taxon>
    </lineage>
</organism>
<dbReference type="Pfam" id="PF06030">
    <property type="entry name" value="WxLIP_PGBD"/>
    <property type="match status" value="1"/>
</dbReference>
<evidence type="ECO:0000313" key="5">
    <source>
        <dbReference type="Proteomes" id="UP000777560"/>
    </source>
</evidence>
<evidence type="ECO:0000313" key="4">
    <source>
        <dbReference type="EMBL" id="TPR26241.1"/>
    </source>
</evidence>
<keyword evidence="1" id="KW-1133">Transmembrane helix</keyword>
<sequence>MNKLSKKNFLFLIFSLLLFSSLTLFFNQSNVYATNAPALALKPIYPNNQIMKNGIFFIDTKPGDVQDLDLSLINLSNEKQDMIVYPTTAYTTNGGAISFDNTKRFPKDHSLKYKFSDLSIKKKYRVTLQPNKATTVKVQVRIPKKHYEGIILGSLYVKPKLDEAYYKQNGASITNKFAVAMPVYLRDRNIKVVPKLTLGKVGFKQQNRNGIIYSHLYNEQPTTSTNMTMSNKIYRKGDSSHILSSAKETGMSLAPNSNFTYDNYVNSNLMIPGTYHIHIDAKDGNNNHWKIDKDFNVSFEQALEYNAKKIWWWLIIIIILLILILLLVYIIYRQHKKHKTLEDKD</sequence>
<proteinExistence type="predicted"/>
<name>A0ABY2YY86_9LACO</name>
<protein>
    <submittedName>
        <fullName evidence="4">DUF3324 domain-containing protein</fullName>
    </submittedName>
</protein>
<reference evidence="4 5" key="1">
    <citation type="submission" date="2018-08" db="EMBL/GenBank/DDBJ databases">
        <title>Comparative genomics of wild bee and flower associated Lactobacillus reveals potential adaptation to the bee host.</title>
        <authorList>
            <person name="Vuong H.Q."/>
            <person name="Mcfrederick Q.S."/>
        </authorList>
    </citation>
    <scope>NUCLEOTIDE SEQUENCE [LARGE SCALE GENOMIC DNA]</scope>
    <source>
        <strain evidence="4 5">HV_13</strain>
    </source>
</reference>
<evidence type="ECO:0000256" key="1">
    <source>
        <dbReference type="SAM" id="Phobius"/>
    </source>
</evidence>
<gene>
    <name evidence="4" type="ORF">DY114_00660</name>
</gene>
<feature type="domain" description="WxL Interacting Protein peptidoglycan binding" evidence="2">
    <location>
        <begin position="41"/>
        <end position="158"/>
    </location>
</feature>
<feature type="domain" description="WxL Interacting Protein host binding" evidence="3">
    <location>
        <begin position="169"/>
        <end position="306"/>
    </location>
</feature>
<keyword evidence="1" id="KW-0472">Membrane</keyword>
<keyword evidence="1" id="KW-0812">Transmembrane</keyword>
<evidence type="ECO:0000259" key="3">
    <source>
        <dbReference type="Pfam" id="PF11797"/>
    </source>
</evidence>
<keyword evidence="5" id="KW-1185">Reference proteome</keyword>
<comment type="caution">
    <text evidence="4">The sequence shown here is derived from an EMBL/GenBank/DDBJ whole genome shotgun (WGS) entry which is preliminary data.</text>
</comment>
<feature type="transmembrane region" description="Helical" evidence="1">
    <location>
        <begin position="310"/>
        <end position="332"/>
    </location>
</feature>